<feature type="signal peptide" evidence="1">
    <location>
        <begin position="1"/>
        <end position="20"/>
    </location>
</feature>
<dbReference type="STRING" id="204669.Acid345_0233"/>
<dbReference type="AlphaFoldDB" id="Q1IV62"/>
<evidence type="ECO:0000313" key="3">
    <source>
        <dbReference type="Proteomes" id="UP000002432"/>
    </source>
</evidence>
<dbReference type="EMBL" id="CP000360">
    <property type="protein sequence ID" value="ABF39238.1"/>
    <property type="molecule type" value="Genomic_DNA"/>
</dbReference>
<dbReference type="KEGG" id="aba:Acid345_0233"/>
<organism evidence="2 3">
    <name type="scientific">Koribacter versatilis (strain Ellin345)</name>
    <dbReference type="NCBI Taxonomy" id="204669"/>
    <lineage>
        <taxon>Bacteria</taxon>
        <taxon>Pseudomonadati</taxon>
        <taxon>Acidobacteriota</taxon>
        <taxon>Terriglobia</taxon>
        <taxon>Terriglobales</taxon>
        <taxon>Candidatus Korobacteraceae</taxon>
        <taxon>Candidatus Korobacter</taxon>
    </lineage>
</organism>
<evidence type="ECO:0000313" key="2">
    <source>
        <dbReference type="EMBL" id="ABF39238.1"/>
    </source>
</evidence>
<proteinExistence type="predicted"/>
<protein>
    <recommendedName>
        <fullName evidence="4">DUF4430 domain-containing protein</fullName>
    </recommendedName>
</protein>
<evidence type="ECO:0000256" key="1">
    <source>
        <dbReference type="SAM" id="SignalP"/>
    </source>
</evidence>
<dbReference type="EnsemblBacteria" id="ABF39238">
    <property type="protein sequence ID" value="ABF39238"/>
    <property type="gene ID" value="Acid345_0233"/>
</dbReference>
<dbReference type="OrthoDB" id="9943653at2"/>
<keyword evidence="3" id="KW-1185">Reference proteome</keyword>
<feature type="chain" id="PRO_5004191833" description="DUF4430 domain-containing protein" evidence="1">
    <location>
        <begin position="21"/>
        <end position="155"/>
    </location>
</feature>
<dbReference type="Proteomes" id="UP000002432">
    <property type="component" value="Chromosome"/>
</dbReference>
<gene>
    <name evidence="2" type="ordered locus">Acid345_0233</name>
</gene>
<name>Q1IV62_KORVE</name>
<sequence>MNRILAAMLVVFAVCAPVLSQSSPSVVIADIAAKIKSKDVVQIEVLYMDPNILTLVRVTPEDLKKRFEYKVLLTSASGRSLPESLMKSLENTRVTESKGGADVRWGVIFERRDGSPVGEIYFDKWGKRGAVNGSTVSFENVELFKWLSERGHWMR</sequence>
<evidence type="ECO:0008006" key="4">
    <source>
        <dbReference type="Google" id="ProtNLM"/>
    </source>
</evidence>
<dbReference type="RefSeq" id="WP_011521040.1">
    <property type="nucleotide sequence ID" value="NC_008009.1"/>
</dbReference>
<accession>Q1IV62</accession>
<dbReference type="HOGENOM" id="CLU_1693194_0_0_0"/>
<reference evidence="2 3" key="1">
    <citation type="journal article" date="2009" name="Appl. Environ. Microbiol.">
        <title>Three genomes from the phylum Acidobacteria provide insight into the lifestyles of these microorganisms in soils.</title>
        <authorList>
            <person name="Ward N.L."/>
            <person name="Challacombe J.F."/>
            <person name="Janssen P.H."/>
            <person name="Henrissat B."/>
            <person name="Coutinho P.M."/>
            <person name="Wu M."/>
            <person name="Xie G."/>
            <person name="Haft D.H."/>
            <person name="Sait M."/>
            <person name="Badger J."/>
            <person name="Barabote R.D."/>
            <person name="Bradley B."/>
            <person name="Brettin T.S."/>
            <person name="Brinkac L.M."/>
            <person name="Bruce D."/>
            <person name="Creasy T."/>
            <person name="Daugherty S.C."/>
            <person name="Davidsen T.M."/>
            <person name="DeBoy R.T."/>
            <person name="Detter J.C."/>
            <person name="Dodson R.J."/>
            <person name="Durkin A.S."/>
            <person name="Ganapathy A."/>
            <person name="Gwinn-Giglio M."/>
            <person name="Han C.S."/>
            <person name="Khouri H."/>
            <person name="Kiss H."/>
            <person name="Kothari S.P."/>
            <person name="Madupu R."/>
            <person name="Nelson K.E."/>
            <person name="Nelson W.C."/>
            <person name="Paulsen I."/>
            <person name="Penn K."/>
            <person name="Ren Q."/>
            <person name="Rosovitz M.J."/>
            <person name="Selengut J.D."/>
            <person name="Shrivastava S."/>
            <person name="Sullivan S.A."/>
            <person name="Tapia R."/>
            <person name="Thompson L.S."/>
            <person name="Watkins K.L."/>
            <person name="Yang Q."/>
            <person name="Yu C."/>
            <person name="Zafar N."/>
            <person name="Zhou L."/>
            <person name="Kuske C.R."/>
        </authorList>
    </citation>
    <scope>NUCLEOTIDE SEQUENCE [LARGE SCALE GENOMIC DNA]</scope>
    <source>
        <strain evidence="2 3">Ellin345</strain>
    </source>
</reference>
<keyword evidence="1" id="KW-0732">Signal</keyword>